<feature type="chain" id="PRO_5002972947" evidence="2">
    <location>
        <begin position="27"/>
        <end position="327"/>
    </location>
</feature>
<dbReference type="Pfam" id="PF08840">
    <property type="entry name" value="BAAT_C"/>
    <property type="match status" value="1"/>
</dbReference>
<dbReference type="OrthoDB" id="9805123at2"/>
<dbReference type="EMBL" id="CP001678">
    <property type="protein sequence ID" value="ACT59948.1"/>
    <property type="molecule type" value="Genomic_DNA"/>
</dbReference>
<sequence length="327" mass="35286">MRKSIWSMSIGAACLMIVGCASPSMTEGDLVETSQQDLSNIELRNPDLYADYFPAGLKANGATILLIGGSEGGLSEAGRRDALFFQDAGFNVLQMSFYLAEGQPENLEMIPLELFHNAIDWLSAREEVSTKQFGIMGTSKGAEAALIVASRHSEIDAVVAVVPSSVSWQGINWSRDGRVPEASWSLNGEAVASMPYGVWDNELGLFSLYENGLKAREQHPDAFIEIERSNAATLLVCGGADMLWPSCPMAEQLKSRAIKNDGPEVDILKYAEAGHFVSGLPDESVDSSDQTPVTFGGTVASNHAAQLDNWPKILAFLNENLVVHGDE</sequence>
<dbReference type="RefSeq" id="WP_015828098.1">
    <property type="nucleotide sequence ID" value="NC_012982.1"/>
</dbReference>
<dbReference type="PROSITE" id="PS51257">
    <property type="entry name" value="PROKAR_LIPOPROTEIN"/>
    <property type="match status" value="1"/>
</dbReference>
<dbReference type="InterPro" id="IPR029058">
    <property type="entry name" value="AB_hydrolase_fold"/>
</dbReference>
<name>C6XMN4_HIRBI</name>
<dbReference type="AlphaFoldDB" id="C6XMN4"/>
<dbReference type="GO" id="GO:0047617">
    <property type="term" value="F:fatty acyl-CoA hydrolase activity"/>
    <property type="evidence" value="ECO:0007669"/>
    <property type="project" value="TreeGrafter"/>
</dbReference>
<feature type="active site" description="Charge relay system" evidence="1">
    <location>
        <position position="275"/>
    </location>
</feature>
<dbReference type="InterPro" id="IPR016662">
    <property type="entry name" value="Acyl-CoA_thioEstase_long-chain"/>
</dbReference>
<dbReference type="eggNOG" id="COG1073">
    <property type="taxonomic scope" value="Bacteria"/>
</dbReference>
<evidence type="ECO:0000259" key="3">
    <source>
        <dbReference type="Pfam" id="PF08840"/>
    </source>
</evidence>
<dbReference type="Gene3D" id="3.40.50.1820">
    <property type="entry name" value="alpha/beta hydrolase"/>
    <property type="match status" value="1"/>
</dbReference>
<feature type="domain" description="BAAT/Acyl-CoA thioester hydrolase C-terminal" evidence="3">
    <location>
        <begin position="110"/>
        <end position="321"/>
    </location>
</feature>
<evidence type="ECO:0000256" key="1">
    <source>
        <dbReference type="PIRSR" id="PIRSR016521-1"/>
    </source>
</evidence>
<dbReference type="GO" id="GO:0006631">
    <property type="term" value="P:fatty acid metabolic process"/>
    <property type="evidence" value="ECO:0007669"/>
    <property type="project" value="TreeGrafter"/>
</dbReference>
<dbReference type="GO" id="GO:0006637">
    <property type="term" value="P:acyl-CoA metabolic process"/>
    <property type="evidence" value="ECO:0007669"/>
    <property type="project" value="InterPro"/>
</dbReference>
<gene>
    <name evidence="4" type="ordered locus">Hbal_2268</name>
</gene>
<dbReference type="InterPro" id="IPR014940">
    <property type="entry name" value="BAAT_C"/>
</dbReference>
<dbReference type="Proteomes" id="UP000002745">
    <property type="component" value="Chromosome"/>
</dbReference>
<evidence type="ECO:0000313" key="4">
    <source>
        <dbReference type="EMBL" id="ACT59948.1"/>
    </source>
</evidence>
<dbReference type="PIRSF" id="PIRSF016521">
    <property type="entry name" value="Acyl-CoA_hydro"/>
    <property type="match status" value="1"/>
</dbReference>
<dbReference type="KEGG" id="hba:Hbal_2268"/>
<accession>C6XMN4</accession>
<organism evidence="4 5">
    <name type="scientific">Hirschia baltica (strain ATCC 49814 / DSM 5838 / IFAM 1418)</name>
    <dbReference type="NCBI Taxonomy" id="582402"/>
    <lineage>
        <taxon>Bacteria</taxon>
        <taxon>Pseudomonadati</taxon>
        <taxon>Pseudomonadota</taxon>
        <taxon>Alphaproteobacteria</taxon>
        <taxon>Hyphomonadales</taxon>
        <taxon>Hyphomonadaceae</taxon>
        <taxon>Hirschia</taxon>
    </lineage>
</organism>
<dbReference type="PANTHER" id="PTHR10824:SF4">
    <property type="entry name" value="ACYL-COENZYME A THIOESTERASE 1-LIKE"/>
    <property type="match status" value="1"/>
</dbReference>
<evidence type="ECO:0000313" key="5">
    <source>
        <dbReference type="Proteomes" id="UP000002745"/>
    </source>
</evidence>
<evidence type="ECO:0000256" key="2">
    <source>
        <dbReference type="SAM" id="SignalP"/>
    </source>
</evidence>
<dbReference type="STRING" id="582402.Hbal_2268"/>
<reference evidence="5" key="1">
    <citation type="journal article" date="2011" name="J. Bacteriol.">
        <title>Genome sequences of eight morphologically diverse alphaproteobacteria.</title>
        <authorList>
            <consortium name="US DOE Joint Genome Institute"/>
            <person name="Brown P.J."/>
            <person name="Kysela D.T."/>
            <person name="Buechlein A."/>
            <person name="Hemmerich C."/>
            <person name="Brun Y.V."/>
        </authorList>
    </citation>
    <scope>NUCLEOTIDE SEQUENCE [LARGE SCALE GENOMIC DNA]</scope>
    <source>
        <strain evidence="5">ATCC 49814 / DSM 5838 / IFAM 1418</strain>
    </source>
</reference>
<feature type="active site" description="Charge relay system" evidence="1">
    <location>
        <position position="139"/>
    </location>
</feature>
<dbReference type="PANTHER" id="PTHR10824">
    <property type="entry name" value="ACYL-COENZYME A THIOESTERASE-RELATED"/>
    <property type="match status" value="1"/>
</dbReference>
<dbReference type="HOGENOM" id="CLU_029849_0_0_5"/>
<protein>
    <submittedName>
        <fullName evidence="4">BAAT/Acyl-CoA thioester hydrolase</fullName>
    </submittedName>
</protein>
<keyword evidence="4" id="KW-0378">Hydrolase</keyword>
<proteinExistence type="predicted"/>
<feature type="active site" description="Charge relay system" evidence="1">
    <location>
        <position position="241"/>
    </location>
</feature>
<keyword evidence="5" id="KW-1185">Reference proteome</keyword>
<keyword evidence="2" id="KW-0732">Signal</keyword>
<dbReference type="SUPFAM" id="SSF53474">
    <property type="entry name" value="alpha/beta-Hydrolases"/>
    <property type="match status" value="1"/>
</dbReference>
<feature type="signal peptide" evidence="2">
    <location>
        <begin position="1"/>
        <end position="26"/>
    </location>
</feature>